<protein>
    <recommendedName>
        <fullName evidence="3">PB1 domain-containing protein</fullName>
    </recommendedName>
</protein>
<dbReference type="EMBL" id="GGMR01017679">
    <property type="protein sequence ID" value="MBY30298.1"/>
    <property type="molecule type" value="Transcribed_RNA"/>
</dbReference>
<evidence type="ECO:0000256" key="1">
    <source>
        <dbReference type="SAM" id="MobiDB-lite"/>
    </source>
</evidence>
<organism evidence="2">
    <name type="scientific">Schizaphis graminum</name>
    <name type="common">Green bug aphid</name>
    <dbReference type="NCBI Taxonomy" id="13262"/>
    <lineage>
        <taxon>Eukaryota</taxon>
        <taxon>Metazoa</taxon>
        <taxon>Ecdysozoa</taxon>
        <taxon>Arthropoda</taxon>
        <taxon>Hexapoda</taxon>
        <taxon>Insecta</taxon>
        <taxon>Pterygota</taxon>
        <taxon>Neoptera</taxon>
        <taxon>Paraneoptera</taxon>
        <taxon>Hemiptera</taxon>
        <taxon>Sternorrhyncha</taxon>
        <taxon>Aphidomorpha</taxon>
        <taxon>Aphidoidea</taxon>
        <taxon>Aphididae</taxon>
        <taxon>Aphidini</taxon>
        <taxon>Schizaphis</taxon>
    </lineage>
</organism>
<accession>A0A2S2PLY8</accession>
<evidence type="ECO:0000313" key="2">
    <source>
        <dbReference type="EMBL" id="MBY30298.1"/>
    </source>
</evidence>
<dbReference type="AlphaFoldDB" id="A0A2S2PLY8"/>
<name>A0A2S2PLY8_SCHGA</name>
<sequence length="261" mass="30049">MSDIFVKFNIRHERTLIKVNMKLPKDLNELIDQLKNELKLEETDELVILCPTSDGKMIELQSDDDVNFLKKTKMAYDVITKEISCKSELVVNVIKNLPNDTKAQFMMLSKTINDLTIKADKLSNDFIKNMDEFKTSTLSIRSILAEHLQKNCGNKSKDNNFTGEVDSKDLKIDLDENKKNTEEDKEKLSSETNNNSSAMLENKRLDIPTPVPRHFDVLINKLAADGFTHNLLNVISLKRFDNDYEKTVNYLKTHQIYNKSS</sequence>
<feature type="compositionally biased region" description="Polar residues" evidence="1">
    <location>
        <begin position="190"/>
        <end position="199"/>
    </location>
</feature>
<evidence type="ECO:0008006" key="3">
    <source>
        <dbReference type="Google" id="ProtNLM"/>
    </source>
</evidence>
<reference evidence="2" key="1">
    <citation type="submission" date="2018-04" db="EMBL/GenBank/DDBJ databases">
        <title>Transcriptome of Schizaphis graminum biotype I.</title>
        <authorList>
            <person name="Scully E.D."/>
            <person name="Geib S.M."/>
            <person name="Palmer N.A."/>
            <person name="Koch K."/>
            <person name="Bradshaw J."/>
            <person name="Heng-Moss T."/>
            <person name="Sarath G."/>
        </authorList>
    </citation>
    <scope>NUCLEOTIDE SEQUENCE</scope>
</reference>
<feature type="region of interest" description="Disordered" evidence="1">
    <location>
        <begin position="176"/>
        <end position="201"/>
    </location>
</feature>
<proteinExistence type="predicted"/>
<gene>
    <name evidence="2" type="ORF">g.27009</name>
</gene>
<feature type="compositionally biased region" description="Basic and acidic residues" evidence="1">
    <location>
        <begin position="176"/>
        <end position="189"/>
    </location>
</feature>